<dbReference type="Gene3D" id="3.30.200.20">
    <property type="entry name" value="Phosphorylase Kinase, domain 1"/>
    <property type="match status" value="1"/>
</dbReference>
<accession>A0A166V122</accession>
<gene>
    <name evidence="2" type="ORF">FIBSPDRAFT_907338</name>
</gene>
<keyword evidence="2" id="KW-0418">Kinase</keyword>
<proteinExistence type="inferred from homology"/>
<dbReference type="GO" id="GO:0005737">
    <property type="term" value="C:cytoplasm"/>
    <property type="evidence" value="ECO:0007669"/>
    <property type="project" value="TreeGrafter"/>
</dbReference>
<reference evidence="2 3" key="1">
    <citation type="journal article" date="2016" name="Mol. Biol. Evol.">
        <title>Comparative Genomics of Early-Diverging Mushroom-Forming Fungi Provides Insights into the Origins of Lignocellulose Decay Capabilities.</title>
        <authorList>
            <person name="Nagy L.G."/>
            <person name="Riley R."/>
            <person name="Tritt A."/>
            <person name="Adam C."/>
            <person name="Daum C."/>
            <person name="Floudas D."/>
            <person name="Sun H."/>
            <person name="Yadav J.S."/>
            <person name="Pangilinan J."/>
            <person name="Larsson K.H."/>
            <person name="Matsuura K."/>
            <person name="Barry K."/>
            <person name="Labutti K."/>
            <person name="Kuo R."/>
            <person name="Ohm R.A."/>
            <person name="Bhattacharya S.S."/>
            <person name="Shirouzu T."/>
            <person name="Yoshinaga Y."/>
            <person name="Martin F.M."/>
            <person name="Grigoriev I.V."/>
            <person name="Hibbett D.S."/>
        </authorList>
    </citation>
    <scope>NUCLEOTIDE SEQUENCE [LARGE SCALE GENOMIC DNA]</scope>
    <source>
        <strain evidence="2 3">CBS 109695</strain>
    </source>
</reference>
<organism evidence="2 3">
    <name type="scientific">Athelia psychrophila</name>
    <dbReference type="NCBI Taxonomy" id="1759441"/>
    <lineage>
        <taxon>Eukaryota</taxon>
        <taxon>Fungi</taxon>
        <taxon>Dikarya</taxon>
        <taxon>Basidiomycota</taxon>
        <taxon>Agaricomycotina</taxon>
        <taxon>Agaricomycetes</taxon>
        <taxon>Agaricomycetidae</taxon>
        <taxon>Atheliales</taxon>
        <taxon>Atheliaceae</taxon>
        <taxon>Athelia</taxon>
    </lineage>
</organism>
<comment type="similarity">
    <text evidence="1">Belongs to the choline/ethanolamine kinase family.</text>
</comment>
<dbReference type="InterPro" id="IPR011009">
    <property type="entry name" value="Kinase-like_dom_sf"/>
</dbReference>
<dbReference type="GO" id="GO:0004305">
    <property type="term" value="F:ethanolamine kinase activity"/>
    <property type="evidence" value="ECO:0007669"/>
    <property type="project" value="TreeGrafter"/>
</dbReference>
<dbReference type="PANTHER" id="PTHR22603">
    <property type="entry name" value="CHOLINE/ETHANOALAMINE KINASE"/>
    <property type="match status" value="1"/>
</dbReference>
<evidence type="ECO:0000313" key="2">
    <source>
        <dbReference type="EMBL" id="KZP32241.1"/>
    </source>
</evidence>
<protein>
    <submittedName>
        <fullName evidence="2">Choline kinase cytoplasm</fullName>
    </submittedName>
</protein>
<dbReference type="Proteomes" id="UP000076532">
    <property type="component" value="Unassembled WGS sequence"/>
</dbReference>
<keyword evidence="2" id="KW-0808">Transferase</keyword>
<evidence type="ECO:0000313" key="3">
    <source>
        <dbReference type="Proteomes" id="UP000076532"/>
    </source>
</evidence>
<dbReference type="PANTHER" id="PTHR22603:SF93">
    <property type="entry name" value="RE24176P"/>
    <property type="match status" value="1"/>
</dbReference>
<dbReference type="Gene3D" id="3.90.1200.10">
    <property type="match status" value="1"/>
</dbReference>
<evidence type="ECO:0000256" key="1">
    <source>
        <dbReference type="ARBA" id="ARBA00038211"/>
    </source>
</evidence>
<dbReference type="Pfam" id="PF01633">
    <property type="entry name" value="Choline_kinase"/>
    <property type="match status" value="1"/>
</dbReference>
<dbReference type="GO" id="GO:0006646">
    <property type="term" value="P:phosphatidylethanolamine biosynthetic process"/>
    <property type="evidence" value="ECO:0007669"/>
    <property type="project" value="TreeGrafter"/>
</dbReference>
<dbReference type="STRING" id="436010.A0A166V122"/>
<dbReference type="EMBL" id="KV417486">
    <property type="protein sequence ID" value="KZP32241.1"/>
    <property type="molecule type" value="Genomic_DNA"/>
</dbReference>
<dbReference type="SUPFAM" id="SSF56112">
    <property type="entry name" value="Protein kinase-like (PK-like)"/>
    <property type="match status" value="1"/>
</dbReference>
<dbReference type="GO" id="GO:0004103">
    <property type="term" value="F:choline kinase activity"/>
    <property type="evidence" value="ECO:0007669"/>
    <property type="project" value="TreeGrafter"/>
</dbReference>
<keyword evidence="3" id="KW-1185">Reference proteome</keyword>
<dbReference type="OrthoDB" id="10267235at2759"/>
<sequence length="454" mass="50949">MQATQSTSATATIQAPAVIRRLSISSVRSLHDIPLLSSAASFTSSAGSIAFDDEEVEVVTEEGLKHSDTILEARKYKSSTFAPKLLEILHTICIPAWHETEIEPGLVKVFKVSGSLTNAVFFVSCPSIPHLPTLLLRIYGPSSGALISRPRELHTLHILSSRYNIGPRVYGTFGNGRVEEFFESTTLTASDLRDKHVSRWIGARMSELHCVDIEAVEETSPLTRGEGRGWEIGAKKNVKAWIAPARQVLALPSVSDAVRAELNLDAFFKLWQKYMHWLKEFENREGASRRVFAHNDAQYGNLLRQARVQEGMPDHHQIIVVDFEYASPNPAAFDIANHFHEWTADYHGATPQILDPARYPSSKERRNFYLAYMSQSAIPPHALSKEVLEKQLEKTDRLVRAWSPSSQAMWAVWGIVQARDSLEGGEGEPEFDYIGYSRCRMEGFRREVKALGIM</sequence>
<dbReference type="CDD" id="cd05157">
    <property type="entry name" value="ETNK_euk"/>
    <property type="match status" value="1"/>
</dbReference>
<name>A0A166V122_9AGAM</name>
<dbReference type="AlphaFoldDB" id="A0A166V122"/>